<dbReference type="InterPro" id="IPR048685">
    <property type="entry name" value="COG3_C"/>
</dbReference>
<dbReference type="PANTHER" id="PTHR13302:SF8">
    <property type="entry name" value="CONSERVED OLIGOMERIC GOLGI COMPLEX SUBUNIT 3"/>
    <property type="match status" value="1"/>
</dbReference>
<dbReference type="Pfam" id="PF04136">
    <property type="entry name" value="COG3_N"/>
    <property type="match status" value="1"/>
</dbReference>
<accession>A0A1S3I343</accession>
<dbReference type="AlphaFoldDB" id="A0A1S3I343"/>
<evidence type="ECO:0000256" key="2">
    <source>
        <dbReference type="ARBA" id="ARBA00009936"/>
    </source>
</evidence>
<evidence type="ECO:0000256" key="4">
    <source>
        <dbReference type="ARBA" id="ARBA00022448"/>
    </source>
</evidence>
<name>A0A1S3I343_LINAN</name>
<dbReference type="GO" id="GO:0000139">
    <property type="term" value="C:Golgi membrane"/>
    <property type="evidence" value="ECO:0007669"/>
    <property type="project" value="UniProtKB-SubCell"/>
</dbReference>
<organism evidence="12 13">
    <name type="scientific">Lingula anatina</name>
    <name type="common">Brachiopod</name>
    <name type="synonym">Lingula unguis</name>
    <dbReference type="NCBI Taxonomy" id="7574"/>
    <lineage>
        <taxon>Eukaryota</taxon>
        <taxon>Metazoa</taxon>
        <taxon>Spiralia</taxon>
        <taxon>Lophotrochozoa</taxon>
        <taxon>Brachiopoda</taxon>
        <taxon>Linguliformea</taxon>
        <taxon>Lingulata</taxon>
        <taxon>Lingulida</taxon>
        <taxon>Linguloidea</taxon>
        <taxon>Lingulidae</taxon>
        <taxon>Lingula</taxon>
    </lineage>
</organism>
<dbReference type="OrthoDB" id="296793at2759"/>
<dbReference type="GO" id="GO:0005801">
    <property type="term" value="C:cis-Golgi network"/>
    <property type="evidence" value="ECO:0007669"/>
    <property type="project" value="InterPro"/>
</dbReference>
<feature type="region of interest" description="Disordered" evidence="9">
    <location>
        <begin position="484"/>
        <end position="523"/>
    </location>
</feature>
<dbReference type="Proteomes" id="UP000085678">
    <property type="component" value="Unplaced"/>
</dbReference>
<dbReference type="PANTHER" id="PTHR13302">
    <property type="entry name" value="CONSERVED OLIGOMERIC GOLGI COMPLEX COMPONENT 3"/>
    <property type="match status" value="1"/>
</dbReference>
<dbReference type="GeneID" id="106160560"/>
<evidence type="ECO:0000313" key="12">
    <source>
        <dbReference type="Proteomes" id="UP000085678"/>
    </source>
</evidence>
<dbReference type="STRING" id="7574.A0A1S3I343"/>
<dbReference type="InterPro" id="IPR048320">
    <property type="entry name" value="COG3_N"/>
</dbReference>
<dbReference type="GO" id="GO:0007030">
    <property type="term" value="P:Golgi organization"/>
    <property type="evidence" value="ECO:0007669"/>
    <property type="project" value="TreeGrafter"/>
</dbReference>
<evidence type="ECO:0000259" key="11">
    <source>
        <dbReference type="Pfam" id="PF20671"/>
    </source>
</evidence>
<protein>
    <recommendedName>
        <fullName evidence="3">Conserved oligomeric Golgi complex subunit 3</fullName>
    </recommendedName>
    <alternativeName>
        <fullName evidence="8">Component of oligomeric Golgi complex 3</fullName>
    </alternativeName>
</protein>
<comment type="similarity">
    <text evidence="2">Belongs to the COG3 family.</text>
</comment>
<dbReference type="GO" id="GO:0017119">
    <property type="term" value="C:Golgi transport complex"/>
    <property type="evidence" value="ECO:0007669"/>
    <property type="project" value="TreeGrafter"/>
</dbReference>
<dbReference type="GO" id="GO:0006891">
    <property type="term" value="P:intra-Golgi vesicle-mediated transport"/>
    <property type="evidence" value="ECO:0007669"/>
    <property type="project" value="TreeGrafter"/>
</dbReference>
<dbReference type="FunCoup" id="A0A1S3I343">
    <property type="interactions" value="1758"/>
</dbReference>
<evidence type="ECO:0000313" key="13">
    <source>
        <dbReference type="RefSeq" id="XP_013392653.1"/>
    </source>
</evidence>
<dbReference type="InParanoid" id="A0A1S3I343"/>
<evidence type="ECO:0000256" key="7">
    <source>
        <dbReference type="ARBA" id="ARBA00023136"/>
    </source>
</evidence>
<proteinExistence type="inferred from homology"/>
<evidence type="ECO:0000256" key="8">
    <source>
        <dbReference type="ARBA" id="ARBA00031339"/>
    </source>
</evidence>
<dbReference type="InterPro" id="IPR016159">
    <property type="entry name" value="Cullin_repeat-like_dom_sf"/>
</dbReference>
<feature type="compositionally biased region" description="Low complexity" evidence="9">
    <location>
        <begin position="493"/>
        <end position="504"/>
    </location>
</feature>
<sequence>MNQMVLRERLAAWEAKTDTVAPLTEKQRDSIMELTTQSAVRPLPIELPLEDFPTITTHMNDGSSVDVDSVGKCLAEFDLGGQKVENAQQFFSWFAEVEEKMEAEEEEGQRAFIEQLQEYRDQCTQVLSEVSHSLDHLKALQSQYVLVSTKTNALHEACEHLLAEQTKLVNTAESINNRLSYFNELERISSKLGSPTLAVTSESFVPMLSRLDECIAYIQGNPQYKETHTYLARFKQCLCRALTLIKTHVVNLLQSATQHVLPKKDGPPQSENAFTLFYGKFRTNAPRVKSLMEQIEQRIDKSPEYSQMLTDCHQCYFQQRLTLLGPSVSSALTDLSTKHVRDHCALMRSGCAFMVHVCEDEYQLFSQFFTHHTTLLDSMLLGLCNQLYDVLRPLIIHVNHLETLAELCSIMKVEMLEEHVLHNPKELQAFETVCLQMLEDVQERLVYRTHIYIRSDILNYHPAAGDLAYPEKLEMMESIAESIKQQNQQHTRSGSIGSVSSISSNTSQEVAQITSHAEENGERKIEEPVAVPAVPVENGGLAVLPLNPNMPEPFIGSNMPMSPADLHGMWYPTVRRTLVCLSKLFRCVDRTTFQGLSQEALSMCIQSLVEATDSIKKRKNSEIDGELFLIKHLLILREQIAPFHIDFAVRETALDFSKLKDAAYGLMHHKSMMFALNRNNAFLQFLLEGSPQVTEHFLDSKREVDTQLKKSCEDFIRYVSDTVAGPLHSFLTKAEVIVKHGQGDTGQKISLRQQPFASPEKVHEAVTQTYKHLKQKIPSIQKSMMLYLANRDTEHILFKPIKVNIQHAFQQLHTILSENYSEEDQQIIGCPSLDQVSMSFLYRNRVKFSCYRL</sequence>
<feature type="domain" description="Conserved oligomeric Golgi complex subunit 3 C-terminal" evidence="11">
    <location>
        <begin position="275"/>
        <end position="659"/>
    </location>
</feature>
<evidence type="ECO:0000256" key="1">
    <source>
        <dbReference type="ARBA" id="ARBA00004395"/>
    </source>
</evidence>
<keyword evidence="4" id="KW-0813">Transport</keyword>
<dbReference type="KEGG" id="lak:106160560"/>
<dbReference type="RefSeq" id="XP_013392653.1">
    <property type="nucleotide sequence ID" value="XM_013537199.1"/>
</dbReference>
<gene>
    <name evidence="13" type="primary">LOC106160560</name>
</gene>
<evidence type="ECO:0000259" key="10">
    <source>
        <dbReference type="Pfam" id="PF04136"/>
    </source>
</evidence>
<evidence type="ECO:0000256" key="5">
    <source>
        <dbReference type="ARBA" id="ARBA00022927"/>
    </source>
</evidence>
<keyword evidence="12" id="KW-1185">Reference proteome</keyword>
<dbReference type="InterPro" id="IPR007265">
    <property type="entry name" value="COG_su3"/>
</dbReference>
<keyword evidence="6" id="KW-0333">Golgi apparatus</keyword>
<feature type="compositionally biased region" description="Polar residues" evidence="9">
    <location>
        <begin position="505"/>
        <end position="515"/>
    </location>
</feature>
<keyword evidence="5" id="KW-0653">Protein transport</keyword>
<evidence type="ECO:0000256" key="6">
    <source>
        <dbReference type="ARBA" id="ARBA00023034"/>
    </source>
</evidence>
<reference evidence="13" key="1">
    <citation type="submission" date="2025-08" db="UniProtKB">
        <authorList>
            <consortium name="RefSeq"/>
        </authorList>
    </citation>
    <scope>IDENTIFICATION</scope>
    <source>
        <tissue evidence="13">Gonads</tissue>
    </source>
</reference>
<dbReference type="Pfam" id="PF20671">
    <property type="entry name" value="COG3_C"/>
    <property type="match status" value="1"/>
</dbReference>
<dbReference type="SUPFAM" id="SSF74788">
    <property type="entry name" value="Cullin repeat-like"/>
    <property type="match status" value="1"/>
</dbReference>
<dbReference type="GO" id="GO:0006886">
    <property type="term" value="P:intracellular protein transport"/>
    <property type="evidence" value="ECO:0007669"/>
    <property type="project" value="InterPro"/>
</dbReference>
<comment type="subcellular location">
    <subcellularLocation>
        <location evidence="1">Golgi apparatus membrane</location>
        <topology evidence="1">Peripheral membrane protein</topology>
    </subcellularLocation>
</comment>
<evidence type="ECO:0000256" key="3">
    <source>
        <dbReference type="ARBA" id="ARBA00020976"/>
    </source>
</evidence>
<keyword evidence="7" id="KW-0472">Membrane</keyword>
<feature type="domain" description="Conserved oligomeric Golgi complex subunit 3 N-terminal" evidence="10">
    <location>
        <begin position="112"/>
        <end position="254"/>
    </location>
</feature>
<evidence type="ECO:0000256" key="9">
    <source>
        <dbReference type="SAM" id="MobiDB-lite"/>
    </source>
</evidence>